<gene>
    <name evidence="2" type="ORF">BV898_06442</name>
</gene>
<comment type="caution">
    <text evidence="2">The sequence shown here is derived from an EMBL/GenBank/DDBJ whole genome shotgun (WGS) entry which is preliminary data.</text>
</comment>
<keyword evidence="3" id="KW-1185">Reference proteome</keyword>
<evidence type="ECO:0008006" key="4">
    <source>
        <dbReference type="Google" id="ProtNLM"/>
    </source>
</evidence>
<dbReference type="AlphaFoldDB" id="A0A1W0WW56"/>
<dbReference type="EMBL" id="MTYJ01000038">
    <property type="protein sequence ID" value="OQV19451.1"/>
    <property type="molecule type" value="Genomic_DNA"/>
</dbReference>
<keyword evidence="1" id="KW-0732">Signal</keyword>
<organism evidence="2 3">
    <name type="scientific">Hypsibius exemplaris</name>
    <name type="common">Freshwater tardigrade</name>
    <dbReference type="NCBI Taxonomy" id="2072580"/>
    <lineage>
        <taxon>Eukaryota</taxon>
        <taxon>Metazoa</taxon>
        <taxon>Ecdysozoa</taxon>
        <taxon>Tardigrada</taxon>
        <taxon>Eutardigrada</taxon>
        <taxon>Parachela</taxon>
        <taxon>Hypsibioidea</taxon>
        <taxon>Hypsibiidae</taxon>
        <taxon>Hypsibius</taxon>
    </lineage>
</organism>
<sequence length="167" mass="18007">MALIVFLLGVVLLANGRVALPIDAARGSVSDDSRNLADVVPDFGSVVEVAGWGIFIPANLVSPSTINLGVAANGIACLSKCVTREIPGCRLVSFDLNTRVCTGWNQHMEGTFVPNAGSTLLAISAKQFQQRSGAYMVRYLIARLFLIIHLASMEARLTTPLRFDRFQ</sequence>
<evidence type="ECO:0000313" key="2">
    <source>
        <dbReference type="EMBL" id="OQV19451.1"/>
    </source>
</evidence>
<dbReference type="Proteomes" id="UP000192578">
    <property type="component" value="Unassembled WGS sequence"/>
</dbReference>
<accession>A0A1W0WW56</accession>
<feature type="chain" id="PRO_5012686906" description="Apple domain-containing protein" evidence="1">
    <location>
        <begin position="20"/>
        <end position="167"/>
    </location>
</feature>
<evidence type="ECO:0000256" key="1">
    <source>
        <dbReference type="SAM" id="SignalP"/>
    </source>
</evidence>
<feature type="signal peptide" evidence="1">
    <location>
        <begin position="1"/>
        <end position="19"/>
    </location>
</feature>
<proteinExistence type="predicted"/>
<reference evidence="3" key="1">
    <citation type="submission" date="2017-01" db="EMBL/GenBank/DDBJ databases">
        <title>Comparative genomics of anhydrobiosis in the tardigrade Hypsibius dujardini.</title>
        <authorList>
            <person name="Yoshida Y."/>
            <person name="Koutsovoulos G."/>
            <person name="Laetsch D."/>
            <person name="Stevens L."/>
            <person name="Kumar S."/>
            <person name="Horikawa D."/>
            <person name="Ishino K."/>
            <person name="Komine S."/>
            <person name="Tomita M."/>
            <person name="Blaxter M."/>
            <person name="Arakawa K."/>
        </authorList>
    </citation>
    <scope>NUCLEOTIDE SEQUENCE [LARGE SCALE GENOMIC DNA]</scope>
    <source>
        <strain evidence="3">Z151</strain>
    </source>
</reference>
<protein>
    <recommendedName>
        <fullName evidence="4">Apple domain-containing protein</fullName>
    </recommendedName>
</protein>
<name>A0A1W0WW56_HYPEX</name>
<evidence type="ECO:0000313" key="3">
    <source>
        <dbReference type="Proteomes" id="UP000192578"/>
    </source>
</evidence>